<proteinExistence type="predicted"/>
<evidence type="ECO:0000259" key="16">
    <source>
        <dbReference type="PROSITE" id="PS50011"/>
    </source>
</evidence>
<dbReference type="RefSeq" id="XP_044719355.1">
    <property type="nucleotide sequence ID" value="XM_044865393.1"/>
</dbReference>
<protein>
    <recommendedName>
        <fullName evidence="5">EKC/KEOPS complex subunit BUD32</fullName>
        <ecNumber evidence="3">2.7.11.1</ecNumber>
    </recommendedName>
    <alternativeName>
        <fullName evidence="11 12">Atypical Serine/threonine protein kinase BUD32</fullName>
    </alternativeName>
    <alternativeName>
        <fullName evidence="4">EKC/KEOPS complex subunit bud32</fullName>
    </alternativeName>
</protein>
<dbReference type="Pfam" id="PF00069">
    <property type="entry name" value="Pkinase"/>
    <property type="match status" value="1"/>
</dbReference>
<keyword evidence="8" id="KW-0547">Nucleotide-binding</keyword>
<dbReference type="PANTHER" id="PTHR44167">
    <property type="entry name" value="OVARIAN-SPECIFIC SERINE/THREONINE-PROTEIN KINASE LOK-RELATED"/>
    <property type="match status" value="1"/>
</dbReference>
<evidence type="ECO:0000256" key="3">
    <source>
        <dbReference type="ARBA" id="ARBA00012513"/>
    </source>
</evidence>
<comment type="catalytic activity">
    <reaction evidence="14">
        <text>L-seryl-[protein] + ATP = O-phospho-L-seryl-[protein] + ADP + H(+)</text>
        <dbReference type="Rhea" id="RHEA:17989"/>
        <dbReference type="Rhea" id="RHEA-COMP:9863"/>
        <dbReference type="Rhea" id="RHEA-COMP:11604"/>
        <dbReference type="ChEBI" id="CHEBI:15378"/>
        <dbReference type="ChEBI" id="CHEBI:29999"/>
        <dbReference type="ChEBI" id="CHEBI:30616"/>
        <dbReference type="ChEBI" id="CHEBI:83421"/>
        <dbReference type="ChEBI" id="CHEBI:456216"/>
        <dbReference type="EC" id="2.7.11.1"/>
    </reaction>
</comment>
<evidence type="ECO:0000313" key="17">
    <source>
        <dbReference type="EMBL" id="KAH0961842.1"/>
    </source>
</evidence>
<sequence>MDKTSFEGSTSEFIRVQNGEVLKYPRQIWKESRLYDTLTRDIETSFSVECQILEHLGHHPRIVKYLGRNQGEGDPRGILLAEASHGDLQRYLDQNEAVEAVAYIHHRGVVHADLRPENFLIHETTLMSLDLWLCDFGGSKCDELGVYGGHLPDSGFFDPTLEPSATTQMDIFSIGSVLYAILTGHWPFRGLGVFKSPEEMNDYGNKVDNLFLQGTFPDVDELFAGDIIMKCWKNEYASAENVLQSLQAEMDRAERTRFWLAEWFDWVRSMLSP</sequence>
<feature type="coiled-coil region" evidence="15">
    <location>
        <begin position="229"/>
        <end position="256"/>
    </location>
</feature>
<dbReference type="Gene3D" id="1.10.510.10">
    <property type="entry name" value="Transferase(Phosphotransferase) domain 1"/>
    <property type="match status" value="1"/>
</dbReference>
<dbReference type="EC" id="2.7.11.1" evidence="3"/>
<dbReference type="PROSITE" id="PS50011">
    <property type="entry name" value="PROTEIN_KINASE_DOM"/>
    <property type="match status" value="1"/>
</dbReference>
<feature type="domain" description="Protein kinase" evidence="16">
    <location>
        <begin position="1"/>
        <end position="260"/>
    </location>
</feature>
<dbReference type="InterPro" id="IPR000719">
    <property type="entry name" value="Prot_kinase_dom"/>
</dbReference>
<comment type="subunit">
    <text evidence="2">Component of the EKC/KEOPS complex composed of at least BUD32, CGI121, GON7, KAE1 and PCC1; the whole complex dimerizes.</text>
</comment>
<gene>
    <name evidence="17" type="ORF">HRG_06922</name>
</gene>
<evidence type="ECO:0000256" key="8">
    <source>
        <dbReference type="ARBA" id="ARBA00022741"/>
    </source>
</evidence>
<accession>A0A9P8MZ94</accession>
<evidence type="ECO:0000256" key="7">
    <source>
        <dbReference type="ARBA" id="ARBA00022679"/>
    </source>
</evidence>
<dbReference type="PANTHER" id="PTHR44167:SF23">
    <property type="entry name" value="CDC7 KINASE, ISOFORM A-RELATED"/>
    <property type="match status" value="1"/>
</dbReference>
<evidence type="ECO:0000256" key="1">
    <source>
        <dbReference type="ARBA" id="ARBA00003747"/>
    </source>
</evidence>
<dbReference type="EMBL" id="JAIZPD010000007">
    <property type="protein sequence ID" value="KAH0961842.1"/>
    <property type="molecule type" value="Genomic_DNA"/>
</dbReference>
<dbReference type="Proteomes" id="UP000824596">
    <property type="component" value="Unassembled WGS sequence"/>
</dbReference>
<dbReference type="AlphaFoldDB" id="A0A9P8MZ94"/>
<dbReference type="PROSITE" id="PS00109">
    <property type="entry name" value="PROTEIN_KINASE_TYR"/>
    <property type="match status" value="1"/>
</dbReference>
<keyword evidence="9 17" id="KW-0418">Kinase</keyword>
<evidence type="ECO:0000256" key="4">
    <source>
        <dbReference type="ARBA" id="ARBA00013948"/>
    </source>
</evidence>
<dbReference type="SUPFAM" id="SSF56112">
    <property type="entry name" value="Protein kinase-like (PK-like)"/>
    <property type="match status" value="1"/>
</dbReference>
<keyword evidence="15" id="KW-0175">Coiled coil</keyword>
<dbReference type="InterPro" id="IPR008266">
    <property type="entry name" value="Tyr_kinase_AS"/>
</dbReference>
<keyword evidence="10" id="KW-0067">ATP-binding</keyword>
<dbReference type="GO" id="GO:0004674">
    <property type="term" value="F:protein serine/threonine kinase activity"/>
    <property type="evidence" value="ECO:0007669"/>
    <property type="project" value="UniProtKB-KW"/>
</dbReference>
<evidence type="ECO:0000256" key="5">
    <source>
        <dbReference type="ARBA" id="ARBA00019973"/>
    </source>
</evidence>
<comment type="catalytic activity">
    <reaction evidence="13">
        <text>L-threonyl-[protein] + ATP = O-phospho-L-threonyl-[protein] + ADP + H(+)</text>
        <dbReference type="Rhea" id="RHEA:46608"/>
        <dbReference type="Rhea" id="RHEA-COMP:11060"/>
        <dbReference type="Rhea" id="RHEA-COMP:11605"/>
        <dbReference type="ChEBI" id="CHEBI:15378"/>
        <dbReference type="ChEBI" id="CHEBI:30013"/>
        <dbReference type="ChEBI" id="CHEBI:30616"/>
        <dbReference type="ChEBI" id="CHEBI:61977"/>
        <dbReference type="ChEBI" id="CHEBI:456216"/>
        <dbReference type="EC" id="2.7.11.1"/>
    </reaction>
</comment>
<keyword evidence="6" id="KW-0723">Serine/threonine-protein kinase</keyword>
<evidence type="ECO:0000256" key="9">
    <source>
        <dbReference type="ARBA" id="ARBA00022777"/>
    </source>
</evidence>
<keyword evidence="18" id="KW-1185">Reference proteome</keyword>
<evidence type="ECO:0000256" key="6">
    <source>
        <dbReference type="ARBA" id="ARBA00022527"/>
    </source>
</evidence>
<comment type="caution">
    <text evidence="17">The sequence shown here is derived from an EMBL/GenBank/DDBJ whole genome shotgun (WGS) entry which is preliminary data.</text>
</comment>
<evidence type="ECO:0000256" key="2">
    <source>
        <dbReference type="ARBA" id="ARBA00011534"/>
    </source>
</evidence>
<evidence type="ECO:0000256" key="15">
    <source>
        <dbReference type="SAM" id="Coils"/>
    </source>
</evidence>
<evidence type="ECO:0000256" key="14">
    <source>
        <dbReference type="ARBA" id="ARBA00048679"/>
    </source>
</evidence>
<evidence type="ECO:0000256" key="10">
    <source>
        <dbReference type="ARBA" id="ARBA00022840"/>
    </source>
</evidence>
<dbReference type="GeneID" id="68356051"/>
<comment type="function">
    <text evidence="1">Component of the EKC/KEOPS complex that is required for the formation of a threonylcarbamoyl group on adenosine at position 37 (t(6)A37) in tRNAs that read codons beginning with adenine. The complex is probably involved in the transfer of the threonylcarbamoyl moiety of threonylcarbamoyl-AMP (TC-AMP) to the N6 group of A37. BUD32 has ATPase activity in the context of the EKC/KEOPS complex and likely plays a supporting role to the catalytic subunit KAE1. The EKC/KEOPS complex also promotes both telomere uncapping and telomere elongation. The complex is required for efficient recruitment of transcriptional coactivators.</text>
</comment>
<name>A0A9P8MZ94_9HYPO</name>
<evidence type="ECO:0000256" key="13">
    <source>
        <dbReference type="ARBA" id="ARBA00047899"/>
    </source>
</evidence>
<evidence type="ECO:0000313" key="18">
    <source>
        <dbReference type="Proteomes" id="UP000824596"/>
    </source>
</evidence>
<dbReference type="OrthoDB" id="4918057at2759"/>
<dbReference type="InterPro" id="IPR011009">
    <property type="entry name" value="Kinase-like_dom_sf"/>
</dbReference>
<keyword evidence="7" id="KW-0808">Transferase</keyword>
<reference evidence="17" key="1">
    <citation type="submission" date="2021-09" db="EMBL/GenBank/DDBJ databases">
        <title>A high-quality genome of the endoparasitic fungus Hirsutella rhossiliensis with a comparison of Hirsutella genomes reveals transposable elements contributing to genome size variation.</title>
        <authorList>
            <person name="Lin R."/>
            <person name="Jiao Y."/>
            <person name="Sun X."/>
            <person name="Ling J."/>
            <person name="Xie B."/>
            <person name="Cheng X."/>
        </authorList>
    </citation>
    <scope>NUCLEOTIDE SEQUENCE</scope>
    <source>
        <strain evidence="17">HR02</strain>
    </source>
</reference>
<dbReference type="GO" id="GO:0005524">
    <property type="term" value="F:ATP binding"/>
    <property type="evidence" value="ECO:0007669"/>
    <property type="project" value="UniProtKB-KW"/>
</dbReference>
<organism evidence="17 18">
    <name type="scientific">Hirsutella rhossiliensis</name>
    <dbReference type="NCBI Taxonomy" id="111463"/>
    <lineage>
        <taxon>Eukaryota</taxon>
        <taxon>Fungi</taxon>
        <taxon>Dikarya</taxon>
        <taxon>Ascomycota</taxon>
        <taxon>Pezizomycotina</taxon>
        <taxon>Sordariomycetes</taxon>
        <taxon>Hypocreomycetidae</taxon>
        <taxon>Hypocreales</taxon>
        <taxon>Ophiocordycipitaceae</taxon>
        <taxon>Hirsutella</taxon>
    </lineage>
</organism>
<dbReference type="GO" id="GO:0005634">
    <property type="term" value="C:nucleus"/>
    <property type="evidence" value="ECO:0007669"/>
    <property type="project" value="TreeGrafter"/>
</dbReference>
<evidence type="ECO:0000256" key="11">
    <source>
        <dbReference type="ARBA" id="ARBA00030980"/>
    </source>
</evidence>
<evidence type="ECO:0000256" key="12">
    <source>
        <dbReference type="ARBA" id="ARBA00033194"/>
    </source>
</evidence>
<dbReference type="GO" id="GO:0044773">
    <property type="term" value="P:mitotic DNA damage checkpoint signaling"/>
    <property type="evidence" value="ECO:0007669"/>
    <property type="project" value="TreeGrafter"/>
</dbReference>